<keyword evidence="1" id="KW-0472">Membrane</keyword>
<dbReference type="EMBL" id="JANBVO010000028">
    <property type="protein sequence ID" value="KAJ9138850.1"/>
    <property type="molecule type" value="Genomic_DNA"/>
</dbReference>
<dbReference type="InterPro" id="IPR057514">
    <property type="entry name" value="NTF2_SigF"/>
</dbReference>
<gene>
    <name evidence="3" type="ORF">NKR23_g8239</name>
</gene>
<organism evidence="3 4">
    <name type="scientific">Pleurostoma richardsiae</name>
    <dbReference type="NCBI Taxonomy" id="41990"/>
    <lineage>
        <taxon>Eukaryota</taxon>
        <taxon>Fungi</taxon>
        <taxon>Dikarya</taxon>
        <taxon>Ascomycota</taxon>
        <taxon>Pezizomycotina</taxon>
        <taxon>Sordariomycetes</taxon>
        <taxon>Sordariomycetidae</taxon>
        <taxon>Calosphaeriales</taxon>
        <taxon>Pleurostomataceae</taxon>
        <taxon>Pleurostoma</taxon>
    </lineage>
</organism>
<dbReference type="Proteomes" id="UP001174694">
    <property type="component" value="Unassembled WGS sequence"/>
</dbReference>
<reference evidence="3" key="1">
    <citation type="submission" date="2022-07" db="EMBL/GenBank/DDBJ databases">
        <title>Fungi with potential for degradation of polypropylene.</title>
        <authorList>
            <person name="Gostincar C."/>
        </authorList>
    </citation>
    <scope>NUCLEOTIDE SEQUENCE</scope>
    <source>
        <strain evidence="3">EXF-13308</strain>
    </source>
</reference>
<sequence>MEHPVPEIKEVIYRLTTGTRDEQADTLRTYFLPDAAFGHPFCRVPSFPGNTVPLLPWLNSRELILLIYRWYRILSPHIDIKVHSAVFDEVTSTLYVNISQTFRIWFIPFYRADVWLVSALRLVALDPADAEPAAVAAKGAAAPPPLTNGDGDGRLWFVQRQEDLYPVADFARFVMPWGIASLVGVWQLWSTAACVVLAVLFAPLARVVEKVKVR</sequence>
<keyword evidence="4" id="KW-1185">Reference proteome</keyword>
<evidence type="ECO:0000313" key="4">
    <source>
        <dbReference type="Proteomes" id="UP001174694"/>
    </source>
</evidence>
<protein>
    <recommendedName>
        <fullName evidence="2">SigF-like NTF2-like domain-containing protein</fullName>
    </recommendedName>
</protein>
<accession>A0AA38RJ15</accession>
<feature type="domain" description="SigF-like NTF2-like" evidence="2">
    <location>
        <begin position="1"/>
        <end position="123"/>
    </location>
</feature>
<evidence type="ECO:0000313" key="3">
    <source>
        <dbReference type="EMBL" id="KAJ9138850.1"/>
    </source>
</evidence>
<comment type="caution">
    <text evidence="3">The sequence shown here is derived from an EMBL/GenBank/DDBJ whole genome shotgun (WGS) entry which is preliminary data.</text>
</comment>
<proteinExistence type="predicted"/>
<keyword evidence="1" id="KW-1133">Transmembrane helix</keyword>
<keyword evidence="1" id="KW-0812">Transmembrane</keyword>
<feature type="transmembrane region" description="Helical" evidence="1">
    <location>
        <begin position="186"/>
        <end position="208"/>
    </location>
</feature>
<dbReference type="AlphaFoldDB" id="A0AA38RJ15"/>
<dbReference type="Pfam" id="PF24840">
    <property type="entry name" value="NTF2_SigF"/>
    <property type="match status" value="1"/>
</dbReference>
<evidence type="ECO:0000259" key="2">
    <source>
        <dbReference type="Pfam" id="PF24840"/>
    </source>
</evidence>
<name>A0AA38RJ15_9PEZI</name>
<dbReference type="PANTHER" id="PTHR35393:SF1">
    <property type="entry name" value="SNOAL-LIKE DOMAIN-CONTAINING PROTEIN"/>
    <property type="match status" value="1"/>
</dbReference>
<evidence type="ECO:0000256" key="1">
    <source>
        <dbReference type="SAM" id="Phobius"/>
    </source>
</evidence>
<dbReference type="PANTHER" id="PTHR35393">
    <property type="entry name" value="CHROMOSOME 1, WHOLE GENOME SHOTGUN SEQUENCE"/>
    <property type="match status" value="1"/>
</dbReference>